<feature type="domain" description="NADH:quinone oxidoreductase/Mrp antiporter transmembrane" evidence="10">
    <location>
        <begin position="130"/>
        <end position="420"/>
    </location>
</feature>
<comment type="similarity">
    <text evidence="2">Belongs to the CPA3 antiporters (TC 2.A.63) subunit D family.</text>
</comment>
<dbReference type="PRINTS" id="PR01437">
    <property type="entry name" value="NUOXDRDTASE4"/>
</dbReference>
<accession>A0ABN5AIR8</accession>
<feature type="transmembrane region" description="Helical" evidence="9">
    <location>
        <begin position="338"/>
        <end position="359"/>
    </location>
</feature>
<keyword evidence="6 9" id="KW-1133">Transmembrane helix</keyword>
<dbReference type="InterPro" id="IPR050586">
    <property type="entry name" value="CPA3_Na-H_Antiporter_D"/>
</dbReference>
<evidence type="ECO:0000256" key="4">
    <source>
        <dbReference type="ARBA" id="ARBA00022475"/>
    </source>
</evidence>
<feature type="transmembrane region" description="Helical" evidence="9">
    <location>
        <begin position="278"/>
        <end position="297"/>
    </location>
</feature>
<dbReference type="Proteomes" id="UP000196877">
    <property type="component" value="Chromosome"/>
</dbReference>
<evidence type="ECO:0000256" key="5">
    <source>
        <dbReference type="ARBA" id="ARBA00022692"/>
    </source>
</evidence>
<dbReference type="PANTHER" id="PTHR42703:SF1">
    <property type="entry name" value="NA(+)_H(+) ANTIPORTER SUBUNIT D1"/>
    <property type="match status" value="1"/>
</dbReference>
<dbReference type="Pfam" id="PF00361">
    <property type="entry name" value="Proton_antipo_M"/>
    <property type="match status" value="1"/>
</dbReference>
<gene>
    <name evidence="11" type="ORF">S101395_04069</name>
</gene>
<dbReference type="NCBIfam" id="NF005818">
    <property type="entry name" value="PRK07691.1"/>
    <property type="match status" value="1"/>
</dbReference>
<feature type="transmembrane region" description="Helical" evidence="9">
    <location>
        <begin position="71"/>
        <end position="98"/>
    </location>
</feature>
<feature type="transmembrane region" description="Helical" evidence="9">
    <location>
        <begin position="205"/>
        <end position="231"/>
    </location>
</feature>
<proteinExistence type="inferred from homology"/>
<evidence type="ECO:0000256" key="1">
    <source>
        <dbReference type="ARBA" id="ARBA00004651"/>
    </source>
</evidence>
<comment type="subcellular location">
    <subcellularLocation>
        <location evidence="1">Cell membrane</location>
        <topology evidence="1">Multi-pass membrane protein</topology>
    </subcellularLocation>
    <subcellularLocation>
        <location evidence="8">Membrane</location>
        <topology evidence="8">Multi-pass membrane protein</topology>
    </subcellularLocation>
</comment>
<dbReference type="EMBL" id="CP021920">
    <property type="protein sequence ID" value="ASB90571.1"/>
    <property type="molecule type" value="Genomic_DNA"/>
</dbReference>
<name>A0ABN5AIR8_9BACI</name>
<evidence type="ECO:0000256" key="6">
    <source>
        <dbReference type="ARBA" id="ARBA00022989"/>
    </source>
</evidence>
<feature type="transmembrane region" description="Helical" evidence="9">
    <location>
        <begin position="409"/>
        <end position="430"/>
    </location>
</feature>
<feature type="transmembrane region" description="Helical" evidence="9">
    <location>
        <begin position="165"/>
        <end position="185"/>
    </location>
</feature>
<feature type="transmembrane region" description="Helical" evidence="9">
    <location>
        <begin position="304"/>
        <end position="326"/>
    </location>
</feature>
<reference evidence="11 12" key="1">
    <citation type="submission" date="2017-06" db="EMBL/GenBank/DDBJ databases">
        <title>Genome sequence of Bacillus sonorensis strain SRCM101395.</title>
        <authorList>
            <person name="Cho S.H."/>
        </authorList>
    </citation>
    <scope>NUCLEOTIDE SEQUENCE [LARGE SCALE GENOMIC DNA]</scope>
    <source>
        <strain evidence="11 12">SRCM101395</strain>
    </source>
</reference>
<evidence type="ECO:0000256" key="8">
    <source>
        <dbReference type="RuleBase" id="RU000320"/>
    </source>
</evidence>
<keyword evidence="3" id="KW-0813">Transport</keyword>
<feature type="transmembrane region" description="Helical" evidence="9">
    <location>
        <begin position="243"/>
        <end position="266"/>
    </location>
</feature>
<evidence type="ECO:0000259" key="10">
    <source>
        <dbReference type="Pfam" id="PF00361"/>
    </source>
</evidence>
<keyword evidence="7 9" id="KW-0472">Membrane</keyword>
<feature type="transmembrane region" description="Helical" evidence="9">
    <location>
        <begin position="110"/>
        <end position="129"/>
    </location>
</feature>
<evidence type="ECO:0000256" key="2">
    <source>
        <dbReference type="ARBA" id="ARBA00005346"/>
    </source>
</evidence>
<evidence type="ECO:0000256" key="3">
    <source>
        <dbReference type="ARBA" id="ARBA00022449"/>
    </source>
</evidence>
<feature type="transmembrane region" description="Helical" evidence="9">
    <location>
        <begin position="6"/>
        <end position="24"/>
    </location>
</feature>
<evidence type="ECO:0000256" key="9">
    <source>
        <dbReference type="SAM" id="Phobius"/>
    </source>
</evidence>
<keyword evidence="3" id="KW-0050">Antiport</keyword>
<feature type="transmembrane region" description="Helical" evidence="9">
    <location>
        <begin position="371"/>
        <end position="389"/>
    </location>
</feature>
<sequence length="495" mass="53917">MINMNNLVILPILIPLLAAVLLIFMNKSIKLMRVFSAISSIAAVAAAAVLVKTVFTDGIQTLYLGGWKPPFGIILVADQFASLLALTTAIIGFMTVLYSFRSIGEKRERFFYYPAVQFLLAGVSGAFLTGDLFNLFVFFEVLLMASYVLIVIGGTKIQLRESLKYIVFNIISSALFVIGVGYLYAVTGTLNMADLSVRISESGHTGLITVIAVLFLIVFGLKGGIFPLYFWMPGSYYAPPAAISALFGALLTKVGLYAITRVFTLIFTQDAAYTHQLMVWLAALTIIFGVIGSIAYWDVQKIIIYNIVTAVGVILFGIAANTPASIEGSVYYLVHDMIIKGAMFMLGGALFTLAGTNNLKKMSGFIKTHPALGWMFMISAVSLAGIPPFSGFIGKLKIAEGGFTSGEFVITMLMLLSSLLVLYSVMKIFINGFWGDEWKDAPPNRSVKGFMYPAAILLFLSLAIGIGTEFVAPYFHQATDTLIHPEKYIEAVLKE</sequence>
<keyword evidence="5 8" id="KW-0812">Transmembrane</keyword>
<feature type="transmembrane region" description="Helical" evidence="9">
    <location>
        <begin position="31"/>
        <end position="51"/>
    </location>
</feature>
<feature type="transmembrane region" description="Helical" evidence="9">
    <location>
        <begin position="450"/>
        <end position="475"/>
    </location>
</feature>
<dbReference type="PANTHER" id="PTHR42703">
    <property type="entry name" value="NADH DEHYDROGENASE"/>
    <property type="match status" value="1"/>
</dbReference>
<evidence type="ECO:0000313" key="11">
    <source>
        <dbReference type="EMBL" id="ASB90571.1"/>
    </source>
</evidence>
<organism evidence="11 12">
    <name type="scientific">Bacillus sonorensis</name>
    <dbReference type="NCBI Taxonomy" id="119858"/>
    <lineage>
        <taxon>Bacteria</taxon>
        <taxon>Bacillati</taxon>
        <taxon>Bacillota</taxon>
        <taxon>Bacilli</taxon>
        <taxon>Bacillales</taxon>
        <taxon>Bacillaceae</taxon>
        <taxon>Bacillus</taxon>
    </lineage>
</organism>
<keyword evidence="12" id="KW-1185">Reference proteome</keyword>
<feature type="transmembrane region" description="Helical" evidence="9">
    <location>
        <begin position="135"/>
        <end position="153"/>
    </location>
</feature>
<evidence type="ECO:0000256" key="7">
    <source>
        <dbReference type="ARBA" id="ARBA00023136"/>
    </source>
</evidence>
<dbReference type="InterPro" id="IPR001750">
    <property type="entry name" value="ND/Mrp_TM"/>
</dbReference>
<evidence type="ECO:0000313" key="12">
    <source>
        <dbReference type="Proteomes" id="UP000196877"/>
    </source>
</evidence>
<dbReference type="InterPro" id="IPR003918">
    <property type="entry name" value="NADH_UbQ_OxRdtase"/>
</dbReference>
<protein>
    <submittedName>
        <fullName evidence="11">Antiporter subunit mnhD2</fullName>
    </submittedName>
</protein>
<keyword evidence="4" id="KW-1003">Cell membrane</keyword>